<dbReference type="OrthoDB" id="1928179at2759"/>
<feature type="region of interest" description="Disordered" evidence="1">
    <location>
        <begin position="315"/>
        <end position="516"/>
    </location>
</feature>
<feature type="compositionally biased region" description="Basic and acidic residues" evidence="1">
    <location>
        <begin position="324"/>
        <end position="346"/>
    </location>
</feature>
<keyword evidence="2" id="KW-0472">Membrane</keyword>
<organism evidence="3 4">
    <name type="scientific">Carnegiea gigantea</name>
    <dbReference type="NCBI Taxonomy" id="171969"/>
    <lineage>
        <taxon>Eukaryota</taxon>
        <taxon>Viridiplantae</taxon>
        <taxon>Streptophyta</taxon>
        <taxon>Embryophyta</taxon>
        <taxon>Tracheophyta</taxon>
        <taxon>Spermatophyta</taxon>
        <taxon>Magnoliopsida</taxon>
        <taxon>eudicotyledons</taxon>
        <taxon>Gunneridae</taxon>
        <taxon>Pentapetalae</taxon>
        <taxon>Caryophyllales</taxon>
        <taxon>Cactineae</taxon>
        <taxon>Cactaceae</taxon>
        <taxon>Cactoideae</taxon>
        <taxon>Echinocereeae</taxon>
        <taxon>Carnegiea</taxon>
    </lineage>
</organism>
<feature type="transmembrane region" description="Helical" evidence="2">
    <location>
        <begin position="20"/>
        <end position="37"/>
    </location>
</feature>
<gene>
    <name evidence="3" type="ORF">Cgig2_019496</name>
</gene>
<feature type="compositionally biased region" description="Acidic residues" evidence="1">
    <location>
        <begin position="177"/>
        <end position="190"/>
    </location>
</feature>
<feature type="compositionally biased region" description="Polar residues" evidence="1">
    <location>
        <begin position="347"/>
        <end position="356"/>
    </location>
</feature>
<dbReference type="Proteomes" id="UP001153076">
    <property type="component" value="Unassembled WGS sequence"/>
</dbReference>
<dbReference type="EMBL" id="JAKOGI010000038">
    <property type="protein sequence ID" value="KAJ8447502.1"/>
    <property type="molecule type" value="Genomic_DNA"/>
</dbReference>
<feature type="compositionally biased region" description="Polar residues" evidence="1">
    <location>
        <begin position="406"/>
        <end position="423"/>
    </location>
</feature>
<feature type="compositionally biased region" description="Polar residues" evidence="1">
    <location>
        <begin position="368"/>
        <end position="382"/>
    </location>
</feature>
<feature type="compositionally biased region" description="Basic and acidic residues" evidence="1">
    <location>
        <begin position="219"/>
        <end position="241"/>
    </location>
</feature>
<evidence type="ECO:0000256" key="1">
    <source>
        <dbReference type="SAM" id="MobiDB-lite"/>
    </source>
</evidence>
<dbReference type="PANTHER" id="PTHR33700:SF4">
    <property type="entry name" value="MYB-LIKE PROTEIN X"/>
    <property type="match status" value="1"/>
</dbReference>
<feature type="compositionally biased region" description="Acidic residues" evidence="1">
    <location>
        <begin position="474"/>
        <end position="484"/>
    </location>
</feature>
<feature type="compositionally biased region" description="Polar residues" evidence="1">
    <location>
        <begin position="255"/>
        <end position="264"/>
    </location>
</feature>
<feature type="compositionally biased region" description="Basic and acidic residues" evidence="1">
    <location>
        <begin position="140"/>
        <end position="176"/>
    </location>
</feature>
<feature type="region of interest" description="Disordered" evidence="1">
    <location>
        <begin position="63"/>
        <end position="298"/>
    </location>
</feature>
<accession>A0A9Q1KQF0</accession>
<feature type="compositionally biased region" description="Basic and acidic residues" evidence="1">
    <location>
        <begin position="456"/>
        <end position="466"/>
    </location>
</feature>
<sequence length="558" mass="61335">MYKQSLSRGHRSKGIKGKHILQFCVLLAVSFWLIYQVKHSHDKSKEVKDGKILEEIKTDGEIQRLGRKDLPSVIATDVEHEEDNEPGEEKSKHSEDTPEREESNVSRVDGDSELNEKEAEPEAEQVDEVKEREDSEGESEENHTKNEENEGASKENHNANEERKGASEENRAKNEENEGDSEESNAENEEHEGGPEENPAENEENEGESEESNTENEEHEGGSEENHTEHEEDENAGKEDHTESEENEGDGKGGHNQSDNTSVDQDQDHDGGSTSTTHEAREELYKADDASSEVAHNVQTIIPETAKVTIGHENGLLGNIDFGHANETRTSAKDNAGEMPREDKVSDSGTLSNATVTEEKKYEHNSAESESGNSSLQNSTLPSLPKDQPENSSNSTAVDGGHPATLLSNETQIAASSNKPENVNTNNGESLSSSNTTSGSSHETNGADATSAGKDSSLDQRNKSENGDTAASDEITEYQSSDEDTGAHQHDPIDASDTELDTLPENRTEVQNTDDPEAEVFFPSLPRQQTCEFMLKIGSCKKGRSQLIRKYRFELHKT</sequence>
<reference evidence="3" key="1">
    <citation type="submission" date="2022-04" db="EMBL/GenBank/DDBJ databases">
        <title>Carnegiea gigantea Genome sequencing and assembly v2.</title>
        <authorList>
            <person name="Copetti D."/>
            <person name="Sanderson M.J."/>
            <person name="Burquez A."/>
            <person name="Wojciechowski M.F."/>
        </authorList>
    </citation>
    <scope>NUCLEOTIDE SEQUENCE</scope>
    <source>
        <strain evidence="3">SGP5-SGP5p</strain>
        <tissue evidence="3">Aerial part</tissue>
    </source>
</reference>
<evidence type="ECO:0000256" key="2">
    <source>
        <dbReference type="SAM" id="Phobius"/>
    </source>
</evidence>
<evidence type="ECO:0000313" key="4">
    <source>
        <dbReference type="Proteomes" id="UP001153076"/>
    </source>
</evidence>
<name>A0A9Q1KQF0_9CARY</name>
<feature type="compositionally biased region" description="Low complexity" evidence="1">
    <location>
        <begin position="424"/>
        <end position="446"/>
    </location>
</feature>
<comment type="caution">
    <text evidence="3">The sequence shown here is derived from an EMBL/GenBank/DDBJ whole genome shotgun (WGS) entry which is preliminary data.</text>
</comment>
<keyword evidence="2" id="KW-0812">Transmembrane</keyword>
<protein>
    <submittedName>
        <fullName evidence="3">Uncharacterized protein</fullName>
    </submittedName>
</protein>
<feature type="compositionally biased region" description="Basic and acidic residues" evidence="1">
    <location>
        <begin position="278"/>
        <end position="289"/>
    </location>
</feature>
<keyword evidence="4" id="KW-1185">Reference proteome</keyword>
<evidence type="ECO:0000313" key="3">
    <source>
        <dbReference type="EMBL" id="KAJ8447502.1"/>
    </source>
</evidence>
<feature type="compositionally biased region" description="Acidic residues" evidence="1">
    <location>
        <begin position="198"/>
        <end position="218"/>
    </location>
</feature>
<feature type="compositionally biased region" description="Basic and acidic residues" evidence="1">
    <location>
        <begin position="357"/>
        <end position="367"/>
    </location>
</feature>
<feature type="compositionally biased region" description="Basic and acidic residues" evidence="1">
    <location>
        <begin position="87"/>
        <end position="120"/>
    </location>
</feature>
<dbReference type="AlphaFoldDB" id="A0A9Q1KQF0"/>
<dbReference type="PANTHER" id="PTHR33700">
    <property type="entry name" value="MYB-LIKE PROTEIN X"/>
    <property type="match status" value="1"/>
</dbReference>
<proteinExistence type="predicted"/>
<keyword evidence="2" id="KW-1133">Transmembrane helix</keyword>